<comment type="caution">
    <text evidence="3">The sequence shown here is derived from an EMBL/GenBank/DDBJ whole genome shotgun (WGS) entry which is preliminary data.</text>
</comment>
<feature type="region of interest" description="Disordered" evidence="1">
    <location>
        <begin position="1"/>
        <end position="44"/>
    </location>
</feature>
<evidence type="ECO:0000256" key="1">
    <source>
        <dbReference type="SAM" id="MobiDB-lite"/>
    </source>
</evidence>
<proteinExistence type="predicted"/>
<dbReference type="InterPro" id="IPR003018">
    <property type="entry name" value="GAF"/>
</dbReference>
<dbReference type="Proteomes" id="UP000306985">
    <property type="component" value="Unassembled WGS sequence"/>
</dbReference>
<evidence type="ECO:0000313" key="4">
    <source>
        <dbReference type="Proteomes" id="UP000306985"/>
    </source>
</evidence>
<feature type="domain" description="GAF" evidence="2">
    <location>
        <begin position="143"/>
        <end position="252"/>
    </location>
</feature>
<organism evidence="3 4">
    <name type="scientific">Nakamurella flava</name>
    <dbReference type="NCBI Taxonomy" id="2576308"/>
    <lineage>
        <taxon>Bacteria</taxon>
        <taxon>Bacillati</taxon>
        <taxon>Actinomycetota</taxon>
        <taxon>Actinomycetes</taxon>
        <taxon>Nakamurellales</taxon>
        <taxon>Nakamurellaceae</taxon>
        <taxon>Nakamurella</taxon>
    </lineage>
</organism>
<dbReference type="OrthoDB" id="3928741at2"/>
<protein>
    <submittedName>
        <fullName evidence="3">GAF domain-containing protein</fullName>
    </submittedName>
</protein>
<accession>A0A4U6QAS3</accession>
<keyword evidence="4" id="KW-1185">Reference proteome</keyword>
<name>A0A4U6QAS3_9ACTN</name>
<evidence type="ECO:0000313" key="3">
    <source>
        <dbReference type="EMBL" id="TKV57073.1"/>
    </source>
</evidence>
<gene>
    <name evidence="3" type="ORF">FDO65_19890</name>
</gene>
<dbReference type="EMBL" id="SZZH01000006">
    <property type="protein sequence ID" value="TKV57073.1"/>
    <property type="molecule type" value="Genomic_DNA"/>
</dbReference>
<reference evidence="3 4" key="1">
    <citation type="submission" date="2019-05" db="EMBL/GenBank/DDBJ databases">
        <title>Nakamurella sp. N5BH11, whole genome shotgun sequence.</title>
        <authorList>
            <person name="Tuo L."/>
        </authorList>
    </citation>
    <scope>NUCLEOTIDE SEQUENCE [LARGE SCALE GENOMIC DNA]</scope>
    <source>
        <strain evidence="3 4">N5BH11</strain>
    </source>
</reference>
<dbReference type="Pfam" id="PF01590">
    <property type="entry name" value="GAF"/>
    <property type="match status" value="1"/>
</dbReference>
<dbReference type="AlphaFoldDB" id="A0A4U6QAS3"/>
<sequence>MVVLNLVPSVQQSADDSAPTRRPARSRTGGSTPRPGPTHGAFEAAVPAGADPREYARLLGRIRDAALSGGSAPAAPRALVNDSWQRTLDFGMDPDHGRTLPDAADEAEVEHRRESGKLTRVLPVLGDVLLPAAEDAGHVMVIVDAQGMILWQDGPSKIRQHAERLGFQVGANWSERTVGTNAIGTALVLSRPVQIYSAEHFVRSHHSWTCAAAPILDPVNGDLLGVVDVSGAASTVHPSTLALVDAAARMAESFLREEHHAALNTLRSNTSHMLRGSREHLMVTDTEGWVAASTGGVPLSRVALPQQRDSDRAWLPAFGSCRLEPVDGGWLIEVLNDEVATATSVVLDLRDSASPTVQIVSQAGRSSHRLTPRHSEILLLLAVTPRGLNAVELSRQIYGSADHVVAVRSEISRLRRYLTGSLLQRPYRLADWVEVSVRYPDDPADLLPASLAPTIRRLRYDHHATA</sequence>
<evidence type="ECO:0000259" key="2">
    <source>
        <dbReference type="Pfam" id="PF01590"/>
    </source>
</evidence>
<dbReference type="InterPro" id="IPR029016">
    <property type="entry name" value="GAF-like_dom_sf"/>
</dbReference>
<dbReference type="Gene3D" id="3.30.450.40">
    <property type="match status" value="1"/>
</dbReference>